<dbReference type="OrthoDB" id="778454at2759"/>
<dbReference type="Proteomes" id="UP000257109">
    <property type="component" value="Unassembled WGS sequence"/>
</dbReference>
<dbReference type="AlphaFoldDB" id="A0A371E670"/>
<reference evidence="2" key="1">
    <citation type="submission" date="2018-05" db="EMBL/GenBank/DDBJ databases">
        <title>Draft genome of Mucuna pruriens seed.</title>
        <authorList>
            <person name="Nnadi N.E."/>
            <person name="Vos R."/>
            <person name="Hasami M.H."/>
            <person name="Devisetty U.K."/>
            <person name="Aguiy J.C."/>
        </authorList>
    </citation>
    <scope>NUCLEOTIDE SEQUENCE [LARGE SCALE GENOMIC DNA]</scope>
    <source>
        <strain evidence="2">JCA_2017</strain>
    </source>
</reference>
<protein>
    <submittedName>
        <fullName evidence="2">Uncharacterized protein</fullName>
    </submittedName>
</protein>
<gene>
    <name evidence="2" type="ORF">CR513_60270</name>
</gene>
<feature type="non-terminal residue" evidence="2">
    <location>
        <position position="1"/>
    </location>
</feature>
<organism evidence="2 3">
    <name type="scientific">Mucuna pruriens</name>
    <name type="common">Velvet bean</name>
    <name type="synonym">Dolichos pruriens</name>
    <dbReference type="NCBI Taxonomy" id="157652"/>
    <lineage>
        <taxon>Eukaryota</taxon>
        <taxon>Viridiplantae</taxon>
        <taxon>Streptophyta</taxon>
        <taxon>Embryophyta</taxon>
        <taxon>Tracheophyta</taxon>
        <taxon>Spermatophyta</taxon>
        <taxon>Magnoliopsida</taxon>
        <taxon>eudicotyledons</taxon>
        <taxon>Gunneridae</taxon>
        <taxon>Pentapetalae</taxon>
        <taxon>rosids</taxon>
        <taxon>fabids</taxon>
        <taxon>Fabales</taxon>
        <taxon>Fabaceae</taxon>
        <taxon>Papilionoideae</taxon>
        <taxon>50 kb inversion clade</taxon>
        <taxon>NPAAA clade</taxon>
        <taxon>indigoferoid/millettioid clade</taxon>
        <taxon>Phaseoleae</taxon>
        <taxon>Mucuna</taxon>
    </lineage>
</organism>
<dbReference type="EMBL" id="QJKJ01016109">
    <property type="protein sequence ID" value="RDX61493.1"/>
    <property type="molecule type" value="Genomic_DNA"/>
</dbReference>
<evidence type="ECO:0000313" key="2">
    <source>
        <dbReference type="EMBL" id="RDX61493.1"/>
    </source>
</evidence>
<feature type="region of interest" description="Disordered" evidence="1">
    <location>
        <begin position="69"/>
        <end position="111"/>
    </location>
</feature>
<evidence type="ECO:0000313" key="3">
    <source>
        <dbReference type="Proteomes" id="UP000257109"/>
    </source>
</evidence>
<name>A0A371E670_MUCPR</name>
<feature type="compositionally biased region" description="Polar residues" evidence="1">
    <location>
        <begin position="102"/>
        <end position="111"/>
    </location>
</feature>
<proteinExistence type="predicted"/>
<comment type="caution">
    <text evidence="2">The sequence shown here is derived from an EMBL/GenBank/DDBJ whole genome shotgun (WGS) entry which is preliminary data.</text>
</comment>
<evidence type="ECO:0000256" key="1">
    <source>
        <dbReference type="SAM" id="MobiDB-lite"/>
    </source>
</evidence>
<keyword evidence="3" id="KW-1185">Reference proteome</keyword>
<accession>A0A371E670</accession>
<sequence length="111" mass="12090">MGNEIGVVDNLRLENQLTELTSMVRQLVVGQHQPSIAAKVCGICTFMEHPTNMCPTLQEIESDHLESGEAIGGLSQGPYAAQQFGPIPNVPQAESGYRPPNLQYQAPPFQQ</sequence>